<dbReference type="PANTHER" id="PTHR33420:SF34">
    <property type="entry name" value="MINOR FIMBRIAL SUBUNIT"/>
    <property type="match status" value="1"/>
</dbReference>
<evidence type="ECO:0000313" key="4">
    <source>
        <dbReference type="Proteomes" id="UP000031914"/>
    </source>
</evidence>
<dbReference type="AlphaFoldDB" id="A0A0U1HT73"/>
<protein>
    <submittedName>
        <fullName evidence="3">Exported pilin protein</fullName>
    </submittedName>
    <submittedName>
        <fullName evidence="2">Fimbrial family protein</fullName>
    </submittedName>
</protein>
<dbReference type="GO" id="GO:0009289">
    <property type="term" value="C:pilus"/>
    <property type="evidence" value="ECO:0007669"/>
    <property type="project" value="InterPro"/>
</dbReference>
<dbReference type="GO" id="GO:0043709">
    <property type="term" value="P:cell adhesion involved in single-species biofilm formation"/>
    <property type="evidence" value="ECO:0007669"/>
    <property type="project" value="TreeGrafter"/>
</dbReference>
<dbReference type="InterPro" id="IPR036937">
    <property type="entry name" value="Adhesion_dom_fimbrial_sf"/>
</dbReference>
<proteinExistence type="predicted"/>
<dbReference type="Gene3D" id="2.60.40.1090">
    <property type="entry name" value="Fimbrial-type adhesion domain"/>
    <property type="match status" value="1"/>
</dbReference>
<gene>
    <name evidence="3" type="primary">mrfF</name>
    <name evidence="2" type="ORF">CH64_3396</name>
    <name evidence="3" type="ORF">ERS008555_02117</name>
</gene>
<dbReference type="Proteomes" id="UP000031914">
    <property type="component" value="Chromosome"/>
</dbReference>
<keyword evidence="4" id="KW-1185">Reference proteome</keyword>
<dbReference type="InterPro" id="IPR000259">
    <property type="entry name" value="Adhesion_dom_fimbrial"/>
</dbReference>
<dbReference type="Pfam" id="PF00419">
    <property type="entry name" value="Fimbrial"/>
    <property type="match status" value="1"/>
</dbReference>
<reference evidence="3 5" key="2">
    <citation type="submission" date="2015-03" db="EMBL/GenBank/DDBJ databases">
        <authorList>
            <person name="Murphy D."/>
        </authorList>
    </citation>
    <scope>NUCLEOTIDE SEQUENCE [LARGE SCALE GENOMIC DNA]</scope>
    <source>
        <strain evidence="3 5">68/02</strain>
    </source>
</reference>
<evidence type="ECO:0000313" key="3">
    <source>
        <dbReference type="EMBL" id="CQI90411.1"/>
    </source>
</evidence>
<dbReference type="STRING" id="29485.CH64_3396"/>
<dbReference type="SUPFAM" id="SSF49401">
    <property type="entry name" value="Bacterial adhesins"/>
    <property type="match status" value="1"/>
</dbReference>
<dbReference type="InterPro" id="IPR050263">
    <property type="entry name" value="Bact_Fimbrial_Adh_Pro"/>
</dbReference>
<dbReference type="OrthoDB" id="7007417at2"/>
<dbReference type="InterPro" id="IPR008966">
    <property type="entry name" value="Adhesion_dom_sf"/>
</dbReference>
<dbReference type="KEGG" id="yro:CH64_3396"/>
<dbReference type="GeneID" id="45568667"/>
<dbReference type="EMBL" id="CP009787">
    <property type="protein sequence ID" value="AJJ11635.1"/>
    <property type="molecule type" value="Genomic_DNA"/>
</dbReference>
<sequence length="180" mass="18943">MTVIGRGIVTQLTPMAMMTMIGMTAIVGVATLFSSPALALNKASTVTVSVNIFAAPPCVINSNNTINVDFGDDLLTSRIDGVQYMKPVSYTLDCTAAASNALKMSITGNGAVFDTNVLRTTNTDLGVQLMRNGQPLTLNSAFNFTYPSAPVLQAVLVKKTNATLSTGYFSGTATLVVEYQ</sequence>
<feature type="domain" description="Fimbrial-type adhesion" evidence="1">
    <location>
        <begin position="49"/>
        <end position="180"/>
    </location>
</feature>
<dbReference type="EMBL" id="CTKE01000009">
    <property type="protein sequence ID" value="CQI90411.1"/>
    <property type="molecule type" value="Genomic_DNA"/>
</dbReference>
<evidence type="ECO:0000259" key="1">
    <source>
        <dbReference type="Pfam" id="PF00419"/>
    </source>
</evidence>
<accession>A0A0U1HT73</accession>
<dbReference type="PANTHER" id="PTHR33420">
    <property type="entry name" value="FIMBRIAL SUBUNIT ELFA-RELATED"/>
    <property type="match status" value="1"/>
</dbReference>
<dbReference type="Proteomes" id="UP000042054">
    <property type="component" value="Unassembled WGS sequence"/>
</dbReference>
<organism evidence="3 5">
    <name type="scientific">Yersinia rohdei</name>
    <dbReference type="NCBI Taxonomy" id="29485"/>
    <lineage>
        <taxon>Bacteria</taxon>
        <taxon>Pseudomonadati</taxon>
        <taxon>Pseudomonadota</taxon>
        <taxon>Gammaproteobacteria</taxon>
        <taxon>Enterobacterales</taxon>
        <taxon>Yersiniaceae</taxon>
        <taxon>Yersinia</taxon>
    </lineage>
</organism>
<name>A0A0U1HT73_YERRO</name>
<dbReference type="RefSeq" id="WP_004714181.1">
    <property type="nucleotide sequence ID" value="NZ_CABIHO010000067.1"/>
</dbReference>
<evidence type="ECO:0000313" key="5">
    <source>
        <dbReference type="Proteomes" id="UP000042054"/>
    </source>
</evidence>
<evidence type="ECO:0000313" key="2">
    <source>
        <dbReference type="EMBL" id="AJJ11635.1"/>
    </source>
</evidence>
<reference evidence="2 4" key="1">
    <citation type="journal article" date="2015" name="Genome Announc.">
        <title>Thirty-Two Complete Genome Assemblies of Nine Yersinia Species, Including Y. pestis, Y. pseudotuberculosis, and Y. enterocolitica.</title>
        <authorList>
            <person name="Johnson S.L."/>
            <person name="Daligault H.E."/>
            <person name="Davenport K.W."/>
            <person name="Jaissle J."/>
            <person name="Frey K.G."/>
            <person name="Ladner J.T."/>
            <person name="Broomall S.M."/>
            <person name="Bishop-Lilly K.A."/>
            <person name="Bruce D.C."/>
            <person name="Coyne S.R."/>
            <person name="Gibbons H.S."/>
            <person name="Lo C.C."/>
            <person name="Munk A.C."/>
            <person name="Rosenzweig C.N."/>
            <person name="Koroleva G.I."/>
            <person name="Palacios G.F."/>
            <person name="Redden C.L."/>
            <person name="Xu Y."/>
            <person name="Minogue T.D."/>
            <person name="Chain P.S."/>
        </authorList>
    </citation>
    <scope>NUCLEOTIDE SEQUENCE [LARGE SCALE GENOMIC DNA]</scope>
    <source>
        <strain evidence="2 4">YRA</strain>
    </source>
</reference>